<reference evidence="10" key="1">
    <citation type="submission" date="2016-11" db="UniProtKB">
        <authorList>
            <consortium name="WormBaseParasite"/>
        </authorList>
    </citation>
    <scope>IDENTIFICATION</scope>
</reference>
<dbReference type="OrthoDB" id="5855871at2759"/>
<accession>A0A1I7S4P8</accession>
<dbReference type="SUPFAM" id="SSF57414">
    <property type="entry name" value="Hairpin loop containing domain-like"/>
    <property type="match status" value="2"/>
</dbReference>
<dbReference type="EMBL" id="CAJFCV020000004">
    <property type="protein sequence ID" value="CAG9117283.1"/>
    <property type="molecule type" value="Genomic_DNA"/>
</dbReference>
<dbReference type="SMART" id="SM00473">
    <property type="entry name" value="PAN_AP"/>
    <property type="match status" value="3"/>
</dbReference>
<gene>
    <name evidence="6" type="ORF">BXYJ_LOCUS9783</name>
</gene>
<dbReference type="Proteomes" id="UP000582659">
    <property type="component" value="Unassembled WGS sequence"/>
</dbReference>
<sequence length="737" mass="83978">MLYVLLTVCFLISTVFAEDCIYKNYYIEHKNVVEGRNIATFPTNNLDECAKKCSQTHGCDAANFLLNAEDDAMCMLVDTSEATANSLTPLPASVVYSLRQFCMEKKDDCIRRQWAFEKHEGYDTLDEKFILGELSGLTLEQCLNTCVRSKHCEAALFNKEAQTCRLSKVSLNNVNSIKQHFGFSDNVDLYESNCIKRRFDTRHCGFVRINQAGFVDIFDIRIEKIKDLSQCESICLDWRFGVCRAYTYNKKSKQCYISHNGQRATGRSVLETIDDNLAYGELDDCVNFELDCRAKSVRLVGNSFRLFKGFIRTRKGKQTICERNITESYSFEAIFGFDECGIQRTKKSAKIYSGLIMIKEGSTDLITIHDKMVEIKCKIHEAYHDSQPSELQYHFRIQEPNSSFLLSDEKKPKALFESVDDEAQFRLEVLDKNGAPAQVVEPGEDGFLLITLDGTLNSESKFIVSDLVAEDDKDMVKLIDSDGCVANSTLVTSLERPANNQLRIGVKFGGFPEQSQVTYHTLGKICHAECDLQCNNKFYIKNNQTITNISDIKLGQRRRRDVPNNIRKFSLAEDVYEVYGKHPVRLQRREILPNVHVQFDKNFDEMMNDKELERVINELEESSTTKPKSNKIQARPLPLGCFSGDLNCMFTITMAVLQFFLMISCTCIVYSVVRKWLRYYKNRGRRMSQMPPEISRFSDAEPSGISVSQSDLTAPSSRPTSSSTVNPNAILVTKESK</sequence>
<feature type="region of interest" description="Disordered" evidence="1">
    <location>
        <begin position="691"/>
        <end position="737"/>
    </location>
</feature>
<dbReference type="Pfam" id="PF00024">
    <property type="entry name" value="PAN_1"/>
    <property type="match status" value="3"/>
</dbReference>
<keyword evidence="3" id="KW-0732">Signal</keyword>
<keyword evidence="2" id="KW-0812">Transmembrane</keyword>
<dbReference type="InterPro" id="IPR003609">
    <property type="entry name" value="Pan_app"/>
</dbReference>
<feature type="domain" description="Apple" evidence="4">
    <location>
        <begin position="20"/>
        <end position="102"/>
    </location>
</feature>
<dbReference type="PROSITE" id="PS50948">
    <property type="entry name" value="PAN"/>
    <property type="match status" value="3"/>
</dbReference>
<reference evidence="7" key="2">
    <citation type="submission" date="2020-08" db="EMBL/GenBank/DDBJ databases">
        <authorList>
            <person name="Kikuchi T."/>
        </authorList>
    </citation>
    <scope>NUCLEOTIDE SEQUENCE</scope>
    <source>
        <strain evidence="6">Ka4C1</strain>
    </source>
</reference>
<keyword evidence="9" id="KW-1185">Reference proteome</keyword>
<evidence type="ECO:0000259" key="4">
    <source>
        <dbReference type="PROSITE" id="PS50948"/>
    </source>
</evidence>
<dbReference type="eggNOG" id="ENOG502QRTZ">
    <property type="taxonomic scope" value="Eukaryota"/>
</dbReference>
<dbReference type="AlphaFoldDB" id="A0A1I7S4P8"/>
<feature type="signal peptide" evidence="3">
    <location>
        <begin position="1"/>
        <end position="17"/>
    </location>
</feature>
<feature type="compositionally biased region" description="Low complexity" evidence="1">
    <location>
        <begin position="715"/>
        <end position="724"/>
    </location>
</feature>
<evidence type="ECO:0000313" key="8">
    <source>
        <dbReference type="Proteomes" id="UP000095284"/>
    </source>
</evidence>
<dbReference type="PROSITE" id="PS51034">
    <property type="entry name" value="ZP_2"/>
    <property type="match status" value="1"/>
</dbReference>
<dbReference type="InterPro" id="IPR001507">
    <property type="entry name" value="ZP_dom"/>
</dbReference>
<feature type="transmembrane region" description="Helical" evidence="2">
    <location>
        <begin position="649"/>
        <end position="673"/>
    </location>
</feature>
<feature type="compositionally biased region" description="Polar residues" evidence="1">
    <location>
        <begin position="705"/>
        <end position="714"/>
    </location>
</feature>
<dbReference type="Proteomes" id="UP000659654">
    <property type="component" value="Unassembled WGS sequence"/>
</dbReference>
<dbReference type="EMBL" id="CAJFDI010000004">
    <property type="protein sequence ID" value="CAD5227238.1"/>
    <property type="molecule type" value="Genomic_DNA"/>
</dbReference>
<organism evidence="8 10">
    <name type="scientific">Bursaphelenchus xylophilus</name>
    <name type="common">Pinewood nematode worm</name>
    <name type="synonym">Aphelenchoides xylophilus</name>
    <dbReference type="NCBI Taxonomy" id="6326"/>
    <lineage>
        <taxon>Eukaryota</taxon>
        <taxon>Metazoa</taxon>
        <taxon>Ecdysozoa</taxon>
        <taxon>Nematoda</taxon>
        <taxon>Chromadorea</taxon>
        <taxon>Rhabditida</taxon>
        <taxon>Tylenchina</taxon>
        <taxon>Tylenchomorpha</taxon>
        <taxon>Aphelenchoidea</taxon>
        <taxon>Aphelenchoididae</taxon>
        <taxon>Bursaphelenchus</taxon>
    </lineage>
</organism>
<evidence type="ECO:0000256" key="1">
    <source>
        <dbReference type="SAM" id="MobiDB-lite"/>
    </source>
</evidence>
<evidence type="ECO:0000256" key="3">
    <source>
        <dbReference type="SAM" id="SignalP"/>
    </source>
</evidence>
<evidence type="ECO:0000313" key="6">
    <source>
        <dbReference type="EMBL" id="CAD5227238.1"/>
    </source>
</evidence>
<evidence type="ECO:0000256" key="2">
    <source>
        <dbReference type="SAM" id="Phobius"/>
    </source>
</evidence>
<feature type="domain" description="Apple" evidence="4">
    <location>
        <begin position="109"/>
        <end position="194"/>
    </location>
</feature>
<dbReference type="PANTHER" id="PTHR47327:SF17">
    <property type="entry name" value="CUTICLIN-LIKE"/>
    <property type="match status" value="1"/>
</dbReference>
<evidence type="ECO:0000313" key="9">
    <source>
        <dbReference type="Proteomes" id="UP000659654"/>
    </source>
</evidence>
<keyword evidence="2" id="KW-0472">Membrane</keyword>
<name>A0A1I7S4P8_BURXY</name>
<dbReference type="InterPro" id="IPR052774">
    <property type="entry name" value="Celegans_DevNeuronal_Protein"/>
</dbReference>
<proteinExistence type="predicted"/>
<feature type="chain" id="PRO_5035359691" evidence="3">
    <location>
        <begin position="18"/>
        <end position="737"/>
    </location>
</feature>
<feature type="domain" description="ZP" evidence="5">
    <location>
        <begin position="291"/>
        <end position="541"/>
    </location>
</feature>
<feature type="domain" description="Apple" evidence="4">
    <location>
        <begin position="204"/>
        <end position="285"/>
    </location>
</feature>
<keyword evidence="2" id="KW-1133">Transmembrane helix</keyword>
<evidence type="ECO:0000313" key="7">
    <source>
        <dbReference type="EMBL" id="CAG9117283.1"/>
    </source>
</evidence>
<dbReference type="GO" id="GO:0009653">
    <property type="term" value="P:anatomical structure morphogenesis"/>
    <property type="evidence" value="ECO:0007669"/>
    <property type="project" value="TreeGrafter"/>
</dbReference>
<evidence type="ECO:0000259" key="5">
    <source>
        <dbReference type="PROSITE" id="PS51034"/>
    </source>
</evidence>
<dbReference type="Proteomes" id="UP000095284">
    <property type="component" value="Unplaced"/>
</dbReference>
<protein>
    <submittedName>
        <fullName evidence="6">(pine wood nematode) hypothetical protein</fullName>
    </submittedName>
</protein>
<dbReference type="Gene3D" id="3.50.4.10">
    <property type="entry name" value="Hepatocyte Growth Factor"/>
    <property type="match status" value="2"/>
</dbReference>
<evidence type="ECO:0000313" key="10">
    <source>
        <dbReference type="WBParaSite" id="BXY_0798100.1"/>
    </source>
</evidence>
<dbReference type="PANTHER" id="PTHR47327">
    <property type="entry name" value="FI18240P1-RELATED"/>
    <property type="match status" value="1"/>
</dbReference>
<dbReference type="WBParaSite" id="BXY_0798100.1">
    <property type="protein sequence ID" value="BXY_0798100.1"/>
    <property type="gene ID" value="BXY_0798100"/>
</dbReference>